<dbReference type="SUPFAM" id="SSF56784">
    <property type="entry name" value="HAD-like"/>
    <property type="match status" value="1"/>
</dbReference>
<evidence type="ECO:0000313" key="2">
    <source>
        <dbReference type="Proteomes" id="UP000184404"/>
    </source>
</evidence>
<dbReference type="Gene3D" id="1.10.150.240">
    <property type="entry name" value="Putative phosphatase, domain 2"/>
    <property type="match status" value="1"/>
</dbReference>
<dbReference type="SFLD" id="SFLDS00003">
    <property type="entry name" value="Haloacid_Dehalogenase"/>
    <property type="match status" value="1"/>
</dbReference>
<dbReference type="PANTHER" id="PTHR43481:SF4">
    <property type="entry name" value="GLYCEROL-1-PHOSPHATE PHOSPHOHYDROLASE 1-RELATED"/>
    <property type="match status" value="1"/>
</dbReference>
<dbReference type="PRINTS" id="PR00413">
    <property type="entry name" value="HADHALOGNASE"/>
</dbReference>
<sequence length="213" mass="23561">MKAFLFDMDGVLIDSEPIHTRVKRETLLHFGLDAEIDFSAYMGRTSKILFSDAIKKAGRMELTPSMLADYKHERYLDILKNDDAIHPIEGARELLLRLSEEHIPMALASSSARQVIEAVLDKFGFRQYFDSVLSGADLPASKPDPAVYRISAERLGEKPSCCVVLEDAASGIAAAKAAGMRCIAFRNPNSGEQDLSRADWIVDSLKEIDITAL</sequence>
<dbReference type="AlphaFoldDB" id="A0A1M4ZV11"/>
<dbReference type="EMBL" id="FQUG01000009">
    <property type="protein sequence ID" value="SHF21657.1"/>
    <property type="molecule type" value="Genomic_DNA"/>
</dbReference>
<dbReference type="InterPro" id="IPR023198">
    <property type="entry name" value="PGP-like_dom2"/>
</dbReference>
<dbReference type="RefSeq" id="WP_072936234.1">
    <property type="nucleotide sequence ID" value="NZ_FQUG01000009.1"/>
</dbReference>
<dbReference type="Pfam" id="PF13419">
    <property type="entry name" value="HAD_2"/>
    <property type="match status" value="1"/>
</dbReference>
<dbReference type="STRING" id="1123243.SAMN02745190_02120"/>
<dbReference type="InterPro" id="IPR023214">
    <property type="entry name" value="HAD_sf"/>
</dbReference>
<dbReference type="NCBIfam" id="TIGR01509">
    <property type="entry name" value="HAD-SF-IA-v3"/>
    <property type="match status" value="1"/>
</dbReference>
<evidence type="ECO:0000313" key="1">
    <source>
        <dbReference type="EMBL" id="SHF21657.1"/>
    </source>
</evidence>
<dbReference type="NCBIfam" id="TIGR01549">
    <property type="entry name" value="HAD-SF-IA-v1"/>
    <property type="match status" value="1"/>
</dbReference>
<dbReference type="SFLD" id="SFLDG01129">
    <property type="entry name" value="C1.5:_HAD__Beta-PGM__Phosphata"/>
    <property type="match status" value="1"/>
</dbReference>
<accession>A0A1M4ZV11</accession>
<dbReference type="InterPro" id="IPR041492">
    <property type="entry name" value="HAD_2"/>
</dbReference>
<dbReference type="Proteomes" id="UP000184404">
    <property type="component" value="Unassembled WGS sequence"/>
</dbReference>
<dbReference type="InterPro" id="IPR036412">
    <property type="entry name" value="HAD-like_sf"/>
</dbReference>
<gene>
    <name evidence="1" type="ORF">SAMN02745190_02120</name>
</gene>
<protein>
    <submittedName>
        <fullName evidence="1">Haloacid dehalogenase superfamily, subfamily IA, variant 3 with third motif having DD or ED/haloacid dehalogenase superfamily, subfamily IA, variant 1 with third motif having Dx(3-4)D or Dx(3-4)E</fullName>
    </submittedName>
</protein>
<organism evidence="1 2">
    <name type="scientific">Schwartzia succinivorans DSM 10502</name>
    <dbReference type="NCBI Taxonomy" id="1123243"/>
    <lineage>
        <taxon>Bacteria</taxon>
        <taxon>Bacillati</taxon>
        <taxon>Bacillota</taxon>
        <taxon>Negativicutes</taxon>
        <taxon>Selenomonadales</taxon>
        <taxon>Selenomonadaceae</taxon>
        <taxon>Schwartzia</taxon>
    </lineage>
</organism>
<dbReference type="InterPro" id="IPR006439">
    <property type="entry name" value="HAD-SF_hydro_IA"/>
</dbReference>
<dbReference type="Gene3D" id="3.40.50.1000">
    <property type="entry name" value="HAD superfamily/HAD-like"/>
    <property type="match status" value="1"/>
</dbReference>
<dbReference type="SFLD" id="SFLDG01135">
    <property type="entry name" value="C1.5.6:_HAD__Beta-PGM__Phospha"/>
    <property type="match status" value="1"/>
</dbReference>
<dbReference type="GO" id="GO:0050308">
    <property type="term" value="F:sugar-phosphatase activity"/>
    <property type="evidence" value="ECO:0007669"/>
    <property type="project" value="TreeGrafter"/>
</dbReference>
<reference evidence="1 2" key="1">
    <citation type="submission" date="2016-11" db="EMBL/GenBank/DDBJ databases">
        <authorList>
            <person name="Jaros S."/>
            <person name="Januszkiewicz K."/>
            <person name="Wedrychowicz H."/>
        </authorList>
    </citation>
    <scope>NUCLEOTIDE SEQUENCE [LARGE SCALE GENOMIC DNA]</scope>
    <source>
        <strain evidence="1 2">DSM 10502</strain>
    </source>
</reference>
<name>A0A1M4ZV11_9FIRM</name>
<proteinExistence type="predicted"/>
<keyword evidence="2" id="KW-1185">Reference proteome</keyword>
<dbReference type="InterPro" id="IPR051806">
    <property type="entry name" value="HAD-like_SPP"/>
</dbReference>
<dbReference type="PANTHER" id="PTHR43481">
    <property type="entry name" value="FRUCTOSE-1-PHOSPHATE PHOSPHATASE"/>
    <property type="match status" value="1"/>
</dbReference>